<comment type="caution">
    <text evidence="2">The sequence shown here is derived from an EMBL/GenBank/DDBJ whole genome shotgun (WGS) entry which is preliminary data.</text>
</comment>
<keyword evidence="3" id="KW-1185">Reference proteome</keyword>
<evidence type="ECO:0000259" key="1">
    <source>
        <dbReference type="PROSITE" id="PS50878"/>
    </source>
</evidence>
<protein>
    <submittedName>
        <fullName evidence="2">Putative RNA-directed DNA polymerase from transposon X-element</fullName>
    </submittedName>
</protein>
<accession>A0A4Y2PLC3</accession>
<keyword evidence="2" id="KW-0695">RNA-directed DNA polymerase</keyword>
<dbReference type="InterPro" id="IPR036691">
    <property type="entry name" value="Endo/exonu/phosph_ase_sf"/>
</dbReference>
<dbReference type="Proteomes" id="UP000499080">
    <property type="component" value="Unassembled WGS sequence"/>
</dbReference>
<evidence type="ECO:0000313" key="3">
    <source>
        <dbReference type="Proteomes" id="UP000499080"/>
    </source>
</evidence>
<sequence>MAFVSWNCHGFRNKSSELKDIINSYKPACIALQETYIKDNDTVNIRDYSIFSNTSSSARASGGVALAVANDIPSTCLNLNTNLQADAVRMHIKSLITICSLYLPPHQTIHQTELNNLISQLPSPFLILGDLNSHSPLWGGTEMNSRGRQIEQLLADHISSPKEIADTIASSLAQISSSRNYPDHFLAHKLKEEETRLNFNTPADLPYNNSFTFSEFQSCLSTVRNSSPAPDNISYILIKHLSIESQKNILRLYNAIWQEQTFPTLWHQTIIIPILKPGKDATNPLNYRPKVLTCCLCKLLERLVNRRLVHNLETNNIIHPHQIDFRKGPCSLDNRLSLETDIRLAFLQKKHLVAIFFDIEKAYNRTWKHGVLGDLYAFGLRGNLPIFIQNFLKLRKFRVRVGFEFSDSCIQEEGVPQRSVLSVSLFIVKVNNILNQLPSFVKGHLYVDNLYIFHVQGTIFLLWSDNFKLRLEKSNTGLILMVLTFLHSSLQVFTFFVKGVFT</sequence>
<dbReference type="PANTHER" id="PTHR36688:SF1">
    <property type="entry name" value="ENDONUCLEASE_EXONUCLEASE_PHOSPHATASE DOMAIN-CONTAINING PROTEIN"/>
    <property type="match status" value="1"/>
</dbReference>
<proteinExistence type="predicted"/>
<evidence type="ECO:0000313" key="2">
    <source>
        <dbReference type="EMBL" id="GBN51919.1"/>
    </source>
</evidence>
<reference evidence="2 3" key="1">
    <citation type="journal article" date="2019" name="Sci. Rep.">
        <title>Orb-weaving spider Araneus ventricosus genome elucidates the spidroin gene catalogue.</title>
        <authorList>
            <person name="Kono N."/>
            <person name="Nakamura H."/>
            <person name="Ohtoshi R."/>
            <person name="Moran D.A.P."/>
            <person name="Shinohara A."/>
            <person name="Yoshida Y."/>
            <person name="Fujiwara M."/>
            <person name="Mori M."/>
            <person name="Tomita M."/>
            <person name="Arakawa K."/>
        </authorList>
    </citation>
    <scope>NUCLEOTIDE SEQUENCE [LARGE SCALE GENOMIC DNA]</scope>
</reference>
<keyword evidence="2" id="KW-0808">Transferase</keyword>
<organism evidence="2 3">
    <name type="scientific">Araneus ventricosus</name>
    <name type="common">Orbweaver spider</name>
    <name type="synonym">Epeira ventricosa</name>
    <dbReference type="NCBI Taxonomy" id="182803"/>
    <lineage>
        <taxon>Eukaryota</taxon>
        <taxon>Metazoa</taxon>
        <taxon>Ecdysozoa</taxon>
        <taxon>Arthropoda</taxon>
        <taxon>Chelicerata</taxon>
        <taxon>Arachnida</taxon>
        <taxon>Araneae</taxon>
        <taxon>Araneomorphae</taxon>
        <taxon>Entelegynae</taxon>
        <taxon>Araneoidea</taxon>
        <taxon>Araneidae</taxon>
        <taxon>Araneus</taxon>
    </lineage>
</organism>
<dbReference type="Pfam" id="PF03372">
    <property type="entry name" value="Exo_endo_phos"/>
    <property type="match status" value="1"/>
</dbReference>
<dbReference type="SUPFAM" id="SSF56219">
    <property type="entry name" value="DNase I-like"/>
    <property type="match status" value="1"/>
</dbReference>
<dbReference type="PROSITE" id="PS50878">
    <property type="entry name" value="RT_POL"/>
    <property type="match status" value="1"/>
</dbReference>
<dbReference type="InterPro" id="IPR052560">
    <property type="entry name" value="RdDP_mobile_element"/>
</dbReference>
<name>A0A4Y2PLC3_ARAVE</name>
<dbReference type="Gene3D" id="3.60.10.10">
    <property type="entry name" value="Endonuclease/exonuclease/phosphatase"/>
    <property type="match status" value="1"/>
</dbReference>
<keyword evidence="2" id="KW-0548">Nucleotidyltransferase</keyword>
<dbReference type="EMBL" id="BGPR01011565">
    <property type="protein sequence ID" value="GBN51919.1"/>
    <property type="molecule type" value="Genomic_DNA"/>
</dbReference>
<dbReference type="OrthoDB" id="3264871at2759"/>
<dbReference type="Pfam" id="PF00078">
    <property type="entry name" value="RVT_1"/>
    <property type="match status" value="1"/>
</dbReference>
<feature type="domain" description="Reverse transcriptase" evidence="1">
    <location>
        <begin position="255"/>
        <end position="502"/>
    </location>
</feature>
<dbReference type="AlphaFoldDB" id="A0A4Y2PLC3"/>
<dbReference type="PANTHER" id="PTHR36688">
    <property type="entry name" value="ENDO/EXONUCLEASE/PHOSPHATASE DOMAIN-CONTAINING PROTEIN"/>
    <property type="match status" value="1"/>
</dbReference>
<dbReference type="InterPro" id="IPR005135">
    <property type="entry name" value="Endo/exonuclease/phosphatase"/>
</dbReference>
<dbReference type="InterPro" id="IPR000477">
    <property type="entry name" value="RT_dom"/>
</dbReference>
<dbReference type="GO" id="GO:0003964">
    <property type="term" value="F:RNA-directed DNA polymerase activity"/>
    <property type="evidence" value="ECO:0007669"/>
    <property type="project" value="UniProtKB-KW"/>
</dbReference>
<gene>
    <name evidence="2" type="primary">X-elementORF2_718</name>
    <name evidence="2" type="ORF">AVEN_90820_1</name>
</gene>